<organism evidence="5 6">
    <name type="scientific">Deinococcus soli</name>
    <name type="common">ex Cha et al. 2016</name>
    <dbReference type="NCBI Taxonomy" id="1309411"/>
    <lineage>
        <taxon>Bacteria</taxon>
        <taxon>Thermotogati</taxon>
        <taxon>Deinococcota</taxon>
        <taxon>Deinococci</taxon>
        <taxon>Deinococcales</taxon>
        <taxon>Deinococcaceae</taxon>
        <taxon>Deinococcus</taxon>
    </lineage>
</organism>
<evidence type="ECO:0000256" key="2">
    <source>
        <dbReference type="PIRSR" id="PIRSR601310-3"/>
    </source>
</evidence>
<dbReference type="PROSITE" id="PS51084">
    <property type="entry name" value="HIT_2"/>
    <property type="match status" value="1"/>
</dbReference>
<evidence type="ECO:0000313" key="5">
    <source>
        <dbReference type="EMBL" id="AKH17165.1"/>
    </source>
</evidence>
<dbReference type="GO" id="GO:0003824">
    <property type="term" value="F:catalytic activity"/>
    <property type="evidence" value="ECO:0007669"/>
    <property type="project" value="InterPro"/>
</dbReference>
<gene>
    <name evidence="5" type="ORF">SY84_08975</name>
</gene>
<dbReference type="Proteomes" id="UP000034024">
    <property type="component" value="Chromosome"/>
</dbReference>
<proteinExistence type="predicted"/>
<feature type="domain" description="HIT" evidence="4">
    <location>
        <begin position="5"/>
        <end position="113"/>
    </location>
</feature>
<dbReference type="EMBL" id="CP011389">
    <property type="protein sequence ID" value="AKH17165.1"/>
    <property type="molecule type" value="Genomic_DNA"/>
</dbReference>
<keyword evidence="6" id="KW-1185">Reference proteome</keyword>
<dbReference type="InterPro" id="IPR001310">
    <property type="entry name" value="Histidine_triad_HIT"/>
</dbReference>
<sequence>MSGCIFCQIVAGDAPASMVAGNELAVAFLDIGAFTRGHTLVVPRRHAVTFTDLTPEEAAAMTALAQEVARAIQSSEVRGEGFNLWMANGAAAGQDVFHAHLHVFPRHAEDGVSVAVDALSPTRAELDEVAAGLRRALEPA</sequence>
<dbReference type="Pfam" id="PF01230">
    <property type="entry name" value="HIT"/>
    <property type="match status" value="1"/>
</dbReference>
<dbReference type="InterPro" id="IPR011146">
    <property type="entry name" value="HIT-like"/>
</dbReference>
<dbReference type="GO" id="GO:0009117">
    <property type="term" value="P:nucleotide metabolic process"/>
    <property type="evidence" value="ECO:0007669"/>
    <property type="project" value="TreeGrafter"/>
</dbReference>
<protein>
    <recommendedName>
        <fullName evidence="4">HIT domain-containing protein</fullName>
    </recommendedName>
</protein>
<dbReference type="KEGG" id="dch:SY84_08975"/>
<reference evidence="5 6" key="1">
    <citation type="submission" date="2015-01" db="EMBL/GenBank/DDBJ databases">
        <title>Deinococcus soli/N5/whole genome sequencing.</title>
        <authorList>
            <person name="Kim M.K."/>
            <person name="Srinivasan S."/>
            <person name="Lee J.-J."/>
        </authorList>
    </citation>
    <scope>NUCLEOTIDE SEQUENCE [LARGE SCALE GENOMIC DNA]</scope>
    <source>
        <strain evidence="5 6">N5</strain>
    </source>
</reference>
<dbReference type="PATRIC" id="fig|1309411.5.peg.1830"/>
<feature type="active site" description="Tele-AMP-histidine intermediate" evidence="1">
    <location>
        <position position="100"/>
    </location>
</feature>
<dbReference type="PANTHER" id="PTHR46648">
    <property type="entry name" value="HIT FAMILY PROTEIN 1"/>
    <property type="match status" value="1"/>
</dbReference>
<dbReference type="Gene3D" id="3.30.428.10">
    <property type="entry name" value="HIT-like"/>
    <property type="match status" value="1"/>
</dbReference>
<evidence type="ECO:0000259" key="4">
    <source>
        <dbReference type="PROSITE" id="PS51084"/>
    </source>
</evidence>
<feature type="short sequence motif" description="Histidine triad motif" evidence="2 3">
    <location>
        <begin position="98"/>
        <end position="102"/>
    </location>
</feature>
<evidence type="ECO:0000313" key="6">
    <source>
        <dbReference type="Proteomes" id="UP000034024"/>
    </source>
</evidence>
<dbReference type="RefSeq" id="WP_046843735.1">
    <property type="nucleotide sequence ID" value="NZ_CP011389.1"/>
</dbReference>
<dbReference type="InterPro" id="IPR036265">
    <property type="entry name" value="HIT-like_sf"/>
</dbReference>
<name>A0A0F7JRI7_9DEIO</name>
<dbReference type="AlphaFoldDB" id="A0A0F7JRI7"/>
<evidence type="ECO:0000256" key="3">
    <source>
        <dbReference type="PROSITE-ProRule" id="PRU00464"/>
    </source>
</evidence>
<dbReference type="PANTHER" id="PTHR46648:SF1">
    <property type="entry name" value="ADENOSINE 5'-MONOPHOSPHORAMIDASE HNT1"/>
    <property type="match status" value="1"/>
</dbReference>
<dbReference type="SUPFAM" id="SSF54197">
    <property type="entry name" value="HIT-like"/>
    <property type="match status" value="1"/>
</dbReference>
<dbReference type="PRINTS" id="PR00332">
    <property type="entry name" value="HISTRIAD"/>
</dbReference>
<evidence type="ECO:0000256" key="1">
    <source>
        <dbReference type="PIRSR" id="PIRSR601310-1"/>
    </source>
</evidence>
<accession>A0A0F7JRI7</accession>